<organism evidence="2 3">
    <name type="scientific">Niabella yanshanensis</name>
    <dbReference type="NCBI Taxonomy" id="577386"/>
    <lineage>
        <taxon>Bacteria</taxon>
        <taxon>Pseudomonadati</taxon>
        <taxon>Bacteroidota</taxon>
        <taxon>Chitinophagia</taxon>
        <taxon>Chitinophagales</taxon>
        <taxon>Chitinophagaceae</taxon>
        <taxon>Niabella</taxon>
    </lineage>
</organism>
<dbReference type="Proteomes" id="UP001325680">
    <property type="component" value="Chromosome"/>
</dbReference>
<evidence type="ECO:0000313" key="3">
    <source>
        <dbReference type="Proteomes" id="UP001325680"/>
    </source>
</evidence>
<sequence>MKSTISCIIYVCIALCIHHASAQTINWANPAKAHVVNAHIGADYGVVYGIGYGYKTGGSFPLAAKLGFSVPSGKQLPDDFAAQYGIEMQVLQWHDMRATAEVQGIYRRFQNDLVTAKNFGAKMSVSLGLYKSRWFAAAEAGFDKAIVTHFQHSASYEEEFPQVKNGWYRPPTGGNFNYGIRTGLSIKSNVLALRLGSIVAEDFKSRPMLPFYIQLGYNYEIPTPAKH</sequence>
<accession>A0ABZ0W6C8</accession>
<evidence type="ECO:0000256" key="1">
    <source>
        <dbReference type="SAM" id="SignalP"/>
    </source>
</evidence>
<evidence type="ECO:0000313" key="2">
    <source>
        <dbReference type="EMBL" id="WQD37631.1"/>
    </source>
</evidence>
<name>A0ABZ0W6C8_9BACT</name>
<dbReference type="RefSeq" id="WP_114791590.1">
    <property type="nucleotide sequence ID" value="NZ_CP139960.1"/>
</dbReference>
<gene>
    <name evidence="2" type="ORF">U0035_18315</name>
</gene>
<evidence type="ECO:0008006" key="4">
    <source>
        <dbReference type="Google" id="ProtNLM"/>
    </source>
</evidence>
<feature type="signal peptide" evidence="1">
    <location>
        <begin position="1"/>
        <end position="22"/>
    </location>
</feature>
<dbReference type="EMBL" id="CP139960">
    <property type="protein sequence ID" value="WQD37631.1"/>
    <property type="molecule type" value="Genomic_DNA"/>
</dbReference>
<reference evidence="2 3" key="1">
    <citation type="submission" date="2023-12" db="EMBL/GenBank/DDBJ databases">
        <title>Genome sequencing and assembly of bacterial species from a model synthetic community.</title>
        <authorList>
            <person name="Hogle S.L."/>
        </authorList>
    </citation>
    <scope>NUCLEOTIDE SEQUENCE [LARGE SCALE GENOMIC DNA]</scope>
    <source>
        <strain evidence="2 3">HAMBI_3031</strain>
    </source>
</reference>
<proteinExistence type="predicted"/>
<protein>
    <recommendedName>
        <fullName evidence="4">Outer membrane protein beta-barrel domain-containing protein</fullName>
    </recommendedName>
</protein>
<keyword evidence="3" id="KW-1185">Reference proteome</keyword>
<feature type="chain" id="PRO_5047274636" description="Outer membrane protein beta-barrel domain-containing protein" evidence="1">
    <location>
        <begin position="23"/>
        <end position="227"/>
    </location>
</feature>
<keyword evidence="1" id="KW-0732">Signal</keyword>